<evidence type="ECO:0000259" key="3">
    <source>
        <dbReference type="Pfam" id="PF06580"/>
    </source>
</evidence>
<dbReference type="Proteomes" id="UP001210231">
    <property type="component" value="Unassembled WGS sequence"/>
</dbReference>
<dbReference type="PANTHER" id="PTHR34220">
    <property type="entry name" value="SENSOR HISTIDINE KINASE YPDA"/>
    <property type="match status" value="1"/>
</dbReference>
<evidence type="ECO:0000313" key="6">
    <source>
        <dbReference type="Proteomes" id="UP001210231"/>
    </source>
</evidence>
<dbReference type="EMBL" id="JAQGEF010000002">
    <property type="protein sequence ID" value="MDA3613745.1"/>
    <property type="molecule type" value="Genomic_DNA"/>
</dbReference>
<dbReference type="SUPFAM" id="SSF101898">
    <property type="entry name" value="NHL repeat"/>
    <property type="match status" value="1"/>
</dbReference>
<dbReference type="InterPro" id="IPR015943">
    <property type="entry name" value="WD40/YVTN_repeat-like_dom_sf"/>
</dbReference>
<keyword evidence="5" id="KW-0418">Kinase</keyword>
<feature type="chain" id="PRO_5046114795" evidence="2">
    <location>
        <begin position="26"/>
        <end position="983"/>
    </location>
</feature>
<dbReference type="Gene3D" id="2.130.10.10">
    <property type="entry name" value="YVTN repeat-like/Quinoprotein amine dehydrogenase"/>
    <property type="match status" value="3"/>
</dbReference>
<dbReference type="Pfam" id="PF07495">
    <property type="entry name" value="Y_Y_Y"/>
    <property type="match status" value="1"/>
</dbReference>
<dbReference type="SUPFAM" id="SSF55874">
    <property type="entry name" value="ATPase domain of HSP90 chaperone/DNA topoisomerase II/histidine kinase"/>
    <property type="match status" value="1"/>
</dbReference>
<evidence type="ECO:0000259" key="4">
    <source>
        <dbReference type="Pfam" id="PF07495"/>
    </source>
</evidence>
<feature type="transmembrane region" description="Helical" evidence="1">
    <location>
        <begin position="742"/>
        <end position="763"/>
    </location>
</feature>
<dbReference type="InterPro" id="IPR011123">
    <property type="entry name" value="Y_Y_Y"/>
</dbReference>
<keyword evidence="1" id="KW-1133">Transmembrane helix</keyword>
<comment type="caution">
    <text evidence="5">The sequence shown here is derived from an EMBL/GenBank/DDBJ whole genome shotgun (WGS) entry which is preliminary data.</text>
</comment>
<dbReference type="Gene3D" id="2.60.40.10">
    <property type="entry name" value="Immunoglobulins"/>
    <property type="match status" value="1"/>
</dbReference>
<dbReference type="SUPFAM" id="SSF50998">
    <property type="entry name" value="Quinoprotein alcohol dehydrogenase-like"/>
    <property type="match status" value="1"/>
</dbReference>
<gene>
    <name evidence="5" type="ORF">O3P16_02915</name>
</gene>
<organism evidence="5 6">
    <name type="scientific">Polluticaenibacter yanchengensis</name>
    <dbReference type="NCBI Taxonomy" id="3014562"/>
    <lineage>
        <taxon>Bacteria</taxon>
        <taxon>Pseudomonadati</taxon>
        <taxon>Bacteroidota</taxon>
        <taxon>Chitinophagia</taxon>
        <taxon>Chitinophagales</taxon>
        <taxon>Chitinophagaceae</taxon>
        <taxon>Polluticaenibacter</taxon>
    </lineage>
</organism>
<dbReference type="Gene3D" id="3.30.565.10">
    <property type="entry name" value="Histidine kinase-like ATPase, C-terminal domain"/>
    <property type="match status" value="1"/>
</dbReference>
<keyword evidence="2" id="KW-0732">Signal</keyword>
<evidence type="ECO:0000256" key="1">
    <source>
        <dbReference type="SAM" id="Phobius"/>
    </source>
</evidence>
<dbReference type="InterPro" id="IPR010559">
    <property type="entry name" value="Sig_transdc_His_kin_internal"/>
</dbReference>
<feature type="signal peptide" evidence="2">
    <location>
        <begin position="1"/>
        <end position="25"/>
    </location>
</feature>
<dbReference type="InterPro" id="IPR013783">
    <property type="entry name" value="Ig-like_fold"/>
</dbReference>
<dbReference type="Pfam" id="PF06580">
    <property type="entry name" value="His_kinase"/>
    <property type="match status" value="1"/>
</dbReference>
<dbReference type="InterPro" id="IPR011047">
    <property type="entry name" value="Quinoprotein_ADH-like_sf"/>
</dbReference>
<dbReference type="InterPro" id="IPR050640">
    <property type="entry name" value="Bact_2-comp_sensor_kinase"/>
</dbReference>
<feature type="domain" description="Two component regulator three Y" evidence="4">
    <location>
        <begin position="672"/>
        <end position="732"/>
    </location>
</feature>
<sequence>MKYLRYTIHIAVSLLCFLNCYKAVAQHVYTEKVFKIKDGLPSNTINKLYLNQSHQLYIGSQRGLVLYDGYHFLPLDSFSRYIESIAHYQNQYYLYEVGKGLLSFPDADPGDKTIIAAPAFEDDNPNNEHFDNLISDSKGRLWCNDFNTIKFFEPGKKVYKQFTIAPQNKTLLPAFSIIESDDSTYIFTSVGNFVLTGDTIQKTFTQFQSVITTTKINDDLFAFIDQNGTLSIVNSHTRQILQQVVNNDWKTAVKITVSENELLILTNHDLFSVTLKHLTQKSIYSNPLVNLRDFCVDHITGIAWLASDNGLIQLTPASHQFLYYPLPDNPPNTAVTDIQKVNDSYYLLANNTVYIFRNGAFLKQISLPQSVYLPSSLSIIENAVYVASGNRIYKIAGNDLLQEIKTTGLPAGTIIKKMIATQNGEVWLLQESDPVIRINRANWRVLNGFKNDSAFWKENKWQDLVENNGKIWLAGWMPKSYGICYYSFERNEFVDLARQNINDKGLFVGDYYLKIGPSADGSLLMSAYGGWNKINSNGIIQKRVDINSYPIYSDVIKGICGTKNGNIYFGTTEGLYLYKESEDRVYAFTEKEGLPGNNLTFGFKLINDSLLALGIKNGFVLADLQLLTDTKLQNRIAFSEIRIDGILQNFSAPVIFKPENNLLDIKFSALTYSGQHLIQYRYRFSPEEAWINIGSNTSIALTHLPYGAYDLEIQAGDHLNNWQTNILKLKIESKTPFLKSGWFLAALIAAIILFTIIIARYFINKAKKENALQRKIVSAEMKALRSQMNPHFLFNSLNAIHSTIIQNNTTQASRYLSTFSKLLRNILEYSQQDSITLKEELDALKLYLELESARLEHLFNYTVEIDEAIDENEVKLPPMIIQPFVENAIWHGIRNISYEGYINIKVQRADKNAIRILITDNGIGRTKASENQSKAVGHKHLGMNLSKERLQLVDERNYIRVYDLNQEDKTGTIVEIFLMNLYK</sequence>
<dbReference type="PANTHER" id="PTHR34220:SF7">
    <property type="entry name" value="SENSOR HISTIDINE KINASE YPDA"/>
    <property type="match status" value="1"/>
</dbReference>
<keyword evidence="1" id="KW-0472">Membrane</keyword>
<evidence type="ECO:0000313" key="5">
    <source>
        <dbReference type="EMBL" id="MDA3613745.1"/>
    </source>
</evidence>
<reference evidence="5 6" key="1">
    <citation type="submission" date="2022-12" db="EMBL/GenBank/DDBJ databases">
        <title>Chitinophagaceae gen. sp. nov., a new member of the family Chitinophagaceae, isolated from soil in a chemical factory.</title>
        <authorList>
            <person name="Ke Z."/>
        </authorList>
    </citation>
    <scope>NUCLEOTIDE SEQUENCE [LARGE SCALE GENOMIC DNA]</scope>
    <source>
        <strain evidence="5 6">LY-5</strain>
    </source>
</reference>
<feature type="domain" description="Signal transduction histidine kinase internal region" evidence="3">
    <location>
        <begin position="779"/>
        <end position="857"/>
    </location>
</feature>
<keyword evidence="1" id="KW-0812">Transmembrane</keyword>
<keyword evidence="6" id="KW-1185">Reference proteome</keyword>
<keyword evidence="5" id="KW-0808">Transferase</keyword>
<evidence type="ECO:0000256" key="2">
    <source>
        <dbReference type="SAM" id="SignalP"/>
    </source>
</evidence>
<dbReference type="GO" id="GO:0016301">
    <property type="term" value="F:kinase activity"/>
    <property type="evidence" value="ECO:0007669"/>
    <property type="project" value="UniProtKB-KW"/>
</dbReference>
<accession>A0ABT4UHP5</accession>
<protein>
    <submittedName>
        <fullName evidence="5">Histidine kinase</fullName>
    </submittedName>
</protein>
<name>A0ABT4UHP5_9BACT</name>
<dbReference type="InterPro" id="IPR036890">
    <property type="entry name" value="HATPase_C_sf"/>
</dbReference>
<dbReference type="RefSeq" id="WP_407030073.1">
    <property type="nucleotide sequence ID" value="NZ_JAQGEF010000002.1"/>
</dbReference>
<proteinExistence type="predicted"/>